<dbReference type="SMART" id="SM01007">
    <property type="entry name" value="Aldolase_II"/>
    <property type="match status" value="1"/>
</dbReference>
<feature type="domain" description="Class II aldolase/adducin N-terminal" evidence="3">
    <location>
        <begin position="8"/>
        <end position="184"/>
    </location>
</feature>
<dbReference type="GO" id="GO:0046872">
    <property type="term" value="F:metal ion binding"/>
    <property type="evidence" value="ECO:0007669"/>
    <property type="project" value="UniProtKB-KW"/>
</dbReference>
<dbReference type="Pfam" id="PF00596">
    <property type="entry name" value="Aldolase_II"/>
    <property type="match status" value="1"/>
</dbReference>
<sequence>MTIKEAKAEVALFMKRTYDRGLTTATGGNISMRFGEIMLITPSGKDKGSLTADDIAEVDLATGENLTPDKKLSIETDMHRSVYLKRGDVNAVVHSHPVFACLFTASEEKINTTLIAESYFLLDEVEKVPYRLMGTPELAEAVAEYAPDHNALLLENHGAIAFGKTLIAAFDRLECLEQAAKLTYLSHAVPTRGINKEERDRIAQMR</sequence>
<dbReference type="GO" id="GO:0019323">
    <property type="term" value="P:pentose catabolic process"/>
    <property type="evidence" value="ECO:0007669"/>
    <property type="project" value="TreeGrafter"/>
</dbReference>
<dbReference type="InterPro" id="IPR050197">
    <property type="entry name" value="Aldolase_class_II_sugar_metab"/>
</dbReference>
<dbReference type="Gene3D" id="3.40.225.10">
    <property type="entry name" value="Class II aldolase/adducin N-terminal domain"/>
    <property type="match status" value="1"/>
</dbReference>
<dbReference type="InterPro" id="IPR036409">
    <property type="entry name" value="Aldolase_II/adducin_N_sf"/>
</dbReference>
<dbReference type="InterPro" id="IPR001303">
    <property type="entry name" value="Aldolase_II/adducin_N"/>
</dbReference>
<dbReference type="Proteomes" id="UP000823615">
    <property type="component" value="Unassembled WGS sequence"/>
</dbReference>
<name>A0A9D9DZ81_9SPIO</name>
<proteinExistence type="predicted"/>
<accession>A0A9D9DZ81</accession>
<dbReference type="PANTHER" id="PTHR22789:SF0">
    <property type="entry name" value="3-OXO-TETRONATE 4-PHOSPHATE DECARBOXYLASE-RELATED"/>
    <property type="match status" value="1"/>
</dbReference>
<protein>
    <submittedName>
        <fullName evidence="4">Class II aldolase/adducin family protein</fullName>
    </submittedName>
</protein>
<dbReference type="PANTHER" id="PTHR22789">
    <property type="entry name" value="FUCULOSE PHOSPHATE ALDOLASE"/>
    <property type="match status" value="1"/>
</dbReference>
<dbReference type="EMBL" id="JADIMT010000033">
    <property type="protein sequence ID" value="MBO8435762.1"/>
    <property type="molecule type" value="Genomic_DNA"/>
</dbReference>
<dbReference type="SUPFAM" id="SSF53639">
    <property type="entry name" value="AraD/HMP-PK domain-like"/>
    <property type="match status" value="1"/>
</dbReference>
<gene>
    <name evidence="4" type="ORF">IAA97_02125</name>
</gene>
<reference evidence="4" key="1">
    <citation type="submission" date="2020-10" db="EMBL/GenBank/DDBJ databases">
        <authorList>
            <person name="Gilroy R."/>
        </authorList>
    </citation>
    <scope>NUCLEOTIDE SEQUENCE</scope>
    <source>
        <strain evidence="4">7293</strain>
    </source>
</reference>
<keyword evidence="1" id="KW-0479">Metal-binding</keyword>
<evidence type="ECO:0000313" key="4">
    <source>
        <dbReference type="EMBL" id="MBO8435762.1"/>
    </source>
</evidence>
<comment type="caution">
    <text evidence="4">The sequence shown here is derived from an EMBL/GenBank/DDBJ whole genome shotgun (WGS) entry which is preliminary data.</text>
</comment>
<dbReference type="AlphaFoldDB" id="A0A9D9DZ81"/>
<dbReference type="GO" id="GO:0005829">
    <property type="term" value="C:cytosol"/>
    <property type="evidence" value="ECO:0007669"/>
    <property type="project" value="TreeGrafter"/>
</dbReference>
<keyword evidence="2" id="KW-0456">Lyase</keyword>
<evidence type="ECO:0000256" key="1">
    <source>
        <dbReference type="ARBA" id="ARBA00022723"/>
    </source>
</evidence>
<organism evidence="4 5">
    <name type="scientific">Candidatus Ornithospirochaeta stercoripullorum</name>
    <dbReference type="NCBI Taxonomy" id="2840899"/>
    <lineage>
        <taxon>Bacteria</taxon>
        <taxon>Pseudomonadati</taxon>
        <taxon>Spirochaetota</taxon>
        <taxon>Spirochaetia</taxon>
        <taxon>Spirochaetales</taxon>
        <taxon>Spirochaetaceae</taxon>
        <taxon>Spirochaetaceae incertae sedis</taxon>
        <taxon>Candidatus Ornithospirochaeta</taxon>
    </lineage>
</organism>
<evidence type="ECO:0000259" key="3">
    <source>
        <dbReference type="SMART" id="SM01007"/>
    </source>
</evidence>
<reference evidence="4" key="2">
    <citation type="journal article" date="2021" name="PeerJ">
        <title>Extensive microbial diversity within the chicken gut microbiome revealed by metagenomics and culture.</title>
        <authorList>
            <person name="Gilroy R."/>
            <person name="Ravi A."/>
            <person name="Getino M."/>
            <person name="Pursley I."/>
            <person name="Horton D.L."/>
            <person name="Alikhan N.F."/>
            <person name="Baker D."/>
            <person name="Gharbi K."/>
            <person name="Hall N."/>
            <person name="Watson M."/>
            <person name="Adriaenssens E.M."/>
            <person name="Foster-Nyarko E."/>
            <person name="Jarju S."/>
            <person name="Secka A."/>
            <person name="Antonio M."/>
            <person name="Oren A."/>
            <person name="Chaudhuri R.R."/>
            <person name="La Ragione R."/>
            <person name="Hildebrand F."/>
            <person name="Pallen M.J."/>
        </authorList>
    </citation>
    <scope>NUCLEOTIDE SEQUENCE</scope>
    <source>
        <strain evidence="4">7293</strain>
    </source>
</reference>
<evidence type="ECO:0000313" key="5">
    <source>
        <dbReference type="Proteomes" id="UP000823615"/>
    </source>
</evidence>
<dbReference type="GO" id="GO:0016832">
    <property type="term" value="F:aldehyde-lyase activity"/>
    <property type="evidence" value="ECO:0007669"/>
    <property type="project" value="TreeGrafter"/>
</dbReference>
<evidence type="ECO:0000256" key="2">
    <source>
        <dbReference type="ARBA" id="ARBA00023239"/>
    </source>
</evidence>